<dbReference type="GO" id="GO:0048487">
    <property type="term" value="F:beta-tubulin binding"/>
    <property type="evidence" value="ECO:0007669"/>
    <property type="project" value="InterPro"/>
</dbReference>
<dbReference type="PANTHER" id="PTHR12658:SF0">
    <property type="entry name" value="TUBULIN-SPECIFIC CHAPERONE D"/>
    <property type="match status" value="1"/>
</dbReference>
<sequence>MSDEPTADIIETVRNDLIQLTTLPNSDETITQRIIDNINKFEYDPSLLDKNLPLLIGNIISGKLLVLITEYNKNKLIKPLFTDLSKIYYYFNKIFNWKKIARLLKVDIHILNDIIDILTTINSNNPHMEIWHANYLLLSWLYTVLLSPFKFNQNNLDIEIIALIESSSFNENDFFQPIISNIIAELYYKNKNLFNFYYQKKYDNNALLSYNYFFKKIIQNYNTLENENFLDDNEFLIENIIDTVLIENSNNTKINKLTGEKEQHIIAKIMPKFFFIELYHENWSSLEYIISWYLLNLNSTFTELRFSIAHSFRKVIDIITKYMETDIAVQLIESKIIDETINMVSDAGYFSDSIDIDKLHSNLIIIAEISPFVIENISLSSLKKIIHTILPFTFKFQLLNNQNIVSLKGNQIKDATNFICWSLIRDRNLKRIVMNEESDKGEVPLLQLLYDTILLNLLMNSLFDKDFIIRKSSNAALQEFLGRIKDISQGSNLYTSIDSMTIMKLIEIKFNDLNLSYKENLITLYEVFQYGSTHQRGLPDPFFQMIIDWFIHYNILINSDLQIVKMSIESIKMLTETLTSINSNILIFDNIKGLVTGDNVISPESPLKCARLLYLITETDPLSNKISNGVRTKLYEDVISSNYHIVKINEDYFKFLSILKHWNVQIYGDGKFTIDENMVNFFFNNVASSTQTANSSIWFDDISNLFSDLVIYATSEDDSCFSSQNAKHDFFNKYQKYITFNNELICSPLPILPSELFLSLFEKYKNSMSCQCKAVMIKSMTNHFKDMIHPNFIQSEIEESGDTPFIDMICEFLNDHTITEQGDVGRLVREQACYLLDKHLIDFPPFAKDKFGIRLLYLMAEPSNEISYLSLKILREKYVPHFKMDHSPNHHTLCILEIRDEYFATSRTCIAADFKRERITFWKHFATRGGAFRSTDEQLSSCLDDFIIWYEDKDRTEEENIIIFHELINSIPSAATILNELDKREKSNIITTATLCINLLTRLISSNAVFYTTNWEGILIKFHNLLILNGSTMLRVTILKFLPFLSLVHSFTNEKLENTVFVNKIINKLFNVVKKYKNQKDKNSFARTALQSLTQIYLENDDLNKIDKLKTLVKSNFSEDDLDAFDFYIQA</sequence>
<dbReference type="AlphaFoldDB" id="A0A9P7BBH6"/>
<evidence type="ECO:0000313" key="2">
    <source>
        <dbReference type="EMBL" id="KAG0672107.1"/>
    </source>
</evidence>
<dbReference type="PANTHER" id="PTHR12658">
    <property type="entry name" value="BETA-TUBULIN COFACTOR D"/>
    <property type="match status" value="1"/>
</dbReference>
<dbReference type="GO" id="GO:0005096">
    <property type="term" value="F:GTPase activator activity"/>
    <property type="evidence" value="ECO:0007669"/>
    <property type="project" value="InterPro"/>
</dbReference>
<accession>A0A9P7BBH6</accession>
<dbReference type="InterPro" id="IPR033162">
    <property type="entry name" value="TBCD"/>
</dbReference>
<dbReference type="Pfam" id="PF23579">
    <property type="entry name" value="ARM_TBCD"/>
    <property type="match status" value="1"/>
</dbReference>
<dbReference type="Pfam" id="PF25767">
    <property type="entry name" value="ARM_TBCD_2nd"/>
    <property type="match status" value="1"/>
</dbReference>
<comment type="caution">
    <text evidence="2">The sequence shown here is derived from an EMBL/GenBank/DDBJ whole genome shotgun (WGS) entry which is preliminary data.</text>
</comment>
<proteinExistence type="predicted"/>
<organism evidence="2 3">
    <name type="scientific">Maudiozyma exigua</name>
    <name type="common">Yeast</name>
    <name type="synonym">Kazachstania exigua</name>
    <dbReference type="NCBI Taxonomy" id="34358"/>
    <lineage>
        <taxon>Eukaryota</taxon>
        <taxon>Fungi</taxon>
        <taxon>Dikarya</taxon>
        <taxon>Ascomycota</taxon>
        <taxon>Saccharomycotina</taxon>
        <taxon>Saccharomycetes</taxon>
        <taxon>Saccharomycetales</taxon>
        <taxon>Saccharomycetaceae</taxon>
        <taxon>Maudiozyma</taxon>
    </lineage>
</organism>
<dbReference type="InterPro" id="IPR058033">
    <property type="entry name" value="ARM_TBCD_2nd"/>
</dbReference>
<evidence type="ECO:0000313" key="3">
    <source>
        <dbReference type="Proteomes" id="UP000750334"/>
    </source>
</evidence>
<evidence type="ECO:0000259" key="1">
    <source>
        <dbReference type="Pfam" id="PF25767"/>
    </source>
</evidence>
<feature type="domain" description="Tubulin-folding cofactor D ARM repeats" evidence="1">
    <location>
        <begin position="281"/>
        <end position="490"/>
    </location>
</feature>
<dbReference type="OrthoDB" id="10253476at2759"/>
<keyword evidence="3" id="KW-1185">Reference proteome</keyword>
<dbReference type="Proteomes" id="UP000750334">
    <property type="component" value="Unassembled WGS sequence"/>
</dbReference>
<dbReference type="GO" id="GO:0007021">
    <property type="term" value="P:tubulin complex assembly"/>
    <property type="evidence" value="ECO:0007669"/>
    <property type="project" value="InterPro"/>
</dbReference>
<dbReference type="GO" id="GO:0007023">
    <property type="term" value="P:post-chaperonin tubulin folding pathway"/>
    <property type="evidence" value="ECO:0007669"/>
    <property type="project" value="InterPro"/>
</dbReference>
<dbReference type="EMBL" id="PUHR01000005">
    <property type="protein sequence ID" value="KAG0672107.1"/>
    <property type="molecule type" value="Genomic_DNA"/>
</dbReference>
<name>A0A9P7BBH6_MAUEX</name>
<gene>
    <name evidence="2" type="ORF">C6P45_004122</name>
</gene>
<dbReference type="GO" id="GO:0000226">
    <property type="term" value="P:microtubule cytoskeleton organization"/>
    <property type="evidence" value="ECO:0007669"/>
    <property type="project" value="TreeGrafter"/>
</dbReference>
<reference evidence="2 3" key="1">
    <citation type="submission" date="2020-11" db="EMBL/GenBank/DDBJ databases">
        <title>Kefir isolates.</title>
        <authorList>
            <person name="Marcisauskas S."/>
            <person name="Kim Y."/>
            <person name="Blasche S."/>
        </authorList>
    </citation>
    <scope>NUCLEOTIDE SEQUENCE [LARGE SCALE GENOMIC DNA]</scope>
    <source>
        <strain evidence="2 3">OG2</strain>
    </source>
</reference>
<protein>
    <recommendedName>
        <fullName evidence="1">Tubulin-folding cofactor D ARM repeats domain-containing protein</fullName>
    </recommendedName>
</protein>